<dbReference type="EMBL" id="CP115396">
    <property type="protein sequence ID" value="WBO86087.1"/>
    <property type="molecule type" value="Genomic_DNA"/>
</dbReference>
<sequence>MRTHHSAEVKQQISRPAMRKWSLLLYCWLLLPFAGQTQQAGVAGTASSVRTFVQAFYGWYLPKATTGGAGRTWQTALEKKANCFSPELRRRLRADATAQARVAHDLVGLDFDPILNSQDPDPYYRVGKVVRKGQTYMVEIRRVVPGTAGQRAVLAEVGGTAGQWYFVNFRYPESPDLITLLKTLEKSRTTSFR</sequence>
<protein>
    <recommendedName>
        <fullName evidence="3">DUF3828 domain-containing protein</fullName>
    </recommendedName>
</protein>
<keyword evidence="2" id="KW-1185">Reference proteome</keyword>
<accession>A0ABY7PT51</accession>
<evidence type="ECO:0008006" key="3">
    <source>
        <dbReference type="Google" id="ProtNLM"/>
    </source>
</evidence>
<evidence type="ECO:0000313" key="1">
    <source>
        <dbReference type="EMBL" id="WBO86087.1"/>
    </source>
</evidence>
<dbReference type="Proteomes" id="UP001211872">
    <property type="component" value="Chromosome"/>
</dbReference>
<reference evidence="1 2" key="1">
    <citation type="journal article" date="2011" name="Int. J. Syst. Evol. Microbiol.">
        <title>Hymenobacter yonginensis sp. nov., isolated from a mesotrophic artificial lake.</title>
        <authorList>
            <person name="Joung Y."/>
            <person name="Cho S.H."/>
            <person name="Kim H."/>
            <person name="Kim S.B."/>
            <person name="Joh K."/>
        </authorList>
    </citation>
    <scope>NUCLEOTIDE SEQUENCE [LARGE SCALE GENOMIC DNA]</scope>
    <source>
        <strain evidence="1 2">KCTC 22745</strain>
    </source>
</reference>
<dbReference type="Gene3D" id="3.10.450.50">
    <property type="match status" value="1"/>
</dbReference>
<evidence type="ECO:0000313" key="2">
    <source>
        <dbReference type="Proteomes" id="UP001211872"/>
    </source>
</evidence>
<proteinExistence type="predicted"/>
<organism evidence="1 2">
    <name type="scientific">Hymenobacter yonginensis</name>
    <dbReference type="NCBI Taxonomy" id="748197"/>
    <lineage>
        <taxon>Bacteria</taxon>
        <taxon>Pseudomonadati</taxon>
        <taxon>Bacteroidota</taxon>
        <taxon>Cytophagia</taxon>
        <taxon>Cytophagales</taxon>
        <taxon>Hymenobacteraceae</taxon>
        <taxon>Hymenobacter</taxon>
    </lineage>
</organism>
<dbReference type="RefSeq" id="WP_270128677.1">
    <property type="nucleotide sequence ID" value="NZ_CP115396.1"/>
</dbReference>
<name>A0ABY7PT51_9BACT</name>
<gene>
    <name evidence="1" type="ORF">O9Z63_07480</name>
</gene>